<evidence type="ECO:0000259" key="5">
    <source>
        <dbReference type="PROSITE" id="PS50177"/>
    </source>
</evidence>
<evidence type="ECO:0000313" key="7">
    <source>
        <dbReference type="Proteomes" id="UP000077755"/>
    </source>
</evidence>
<dbReference type="Pfam" id="PF00076">
    <property type="entry name" value="RRM_1"/>
    <property type="match status" value="1"/>
</dbReference>
<organism evidence="6 7">
    <name type="scientific">Daucus carota subsp. sativus</name>
    <name type="common">Carrot</name>
    <dbReference type="NCBI Taxonomy" id="79200"/>
    <lineage>
        <taxon>Eukaryota</taxon>
        <taxon>Viridiplantae</taxon>
        <taxon>Streptophyta</taxon>
        <taxon>Embryophyta</taxon>
        <taxon>Tracheophyta</taxon>
        <taxon>Spermatophyta</taxon>
        <taxon>Magnoliopsida</taxon>
        <taxon>eudicotyledons</taxon>
        <taxon>Gunneridae</taxon>
        <taxon>Pentapetalae</taxon>
        <taxon>asterids</taxon>
        <taxon>campanulids</taxon>
        <taxon>Apiales</taxon>
        <taxon>Apiaceae</taxon>
        <taxon>Apioideae</taxon>
        <taxon>Scandiceae</taxon>
        <taxon>Daucinae</taxon>
        <taxon>Daucus</taxon>
        <taxon>Daucus sect. Daucus</taxon>
    </lineage>
</organism>
<feature type="compositionally biased region" description="Polar residues" evidence="3">
    <location>
        <begin position="256"/>
        <end position="270"/>
    </location>
</feature>
<accession>A0AAF0WIC2</accession>
<gene>
    <name evidence="6" type="ORF">DCAR_0209156</name>
</gene>
<evidence type="ECO:0000313" key="6">
    <source>
        <dbReference type="EMBL" id="WOG89916.1"/>
    </source>
</evidence>
<dbReference type="GO" id="GO:1990904">
    <property type="term" value="C:ribonucleoprotein complex"/>
    <property type="evidence" value="ECO:0007669"/>
    <property type="project" value="TreeGrafter"/>
</dbReference>
<reference evidence="6" key="1">
    <citation type="journal article" date="2016" name="Nat. Genet.">
        <title>A high-quality carrot genome assembly provides new insights into carotenoid accumulation and asterid genome evolution.</title>
        <authorList>
            <person name="Iorizzo M."/>
            <person name="Ellison S."/>
            <person name="Senalik D."/>
            <person name="Zeng P."/>
            <person name="Satapoomin P."/>
            <person name="Huang J."/>
            <person name="Bowman M."/>
            <person name="Iovene M."/>
            <person name="Sanseverino W."/>
            <person name="Cavagnaro P."/>
            <person name="Yildiz M."/>
            <person name="Macko-Podgorni A."/>
            <person name="Moranska E."/>
            <person name="Grzebelus E."/>
            <person name="Grzebelus D."/>
            <person name="Ashrafi H."/>
            <person name="Zheng Z."/>
            <person name="Cheng S."/>
            <person name="Spooner D."/>
            <person name="Van Deynze A."/>
            <person name="Simon P."/>
        </authorList>
    </citation>
    <scope>NUCLEOTIDE SEQUENCE</scope>
    <source>
        <tissue evidence="6">Leaf</tissue>
    </source>
</reference>
<reference evidence="6" key="2">
    <citation type="submission" date="2022-03" db="EMBL/GenBank/DDBJ databases">
        <title>Draft title - Genomic analysis of global carrot germplasm unveils the trajectory of domestication and the origin of high carotenoid orange carrot.</title>
        <authorList>
            <person name="Iorizzo M."/>
            <person name="Ellison S."/>
            <person name="Senalik D."/>
            <person name="Macko-Podgorni A."/>
            <person name="Grzebelus D."/>
            <person name="Bostan H."/>
            <person name="Rolling W."/>
            <person name="Curaba J."/>
            <person name="Simon P."/>
        </authorList>
    </citation>
    <scope>NUCLEOTIDE SEQUENCE</scope>
    <source>
        <tissue evidence="6">Leaf</tissue>
    </source>
</reference>
<keyword evidence="7" id="KW-1185">Reference proteome</keyword>
<dbReference type="GO" id="GO:0003729">
    <property type="term" value="F:mRNA binding"/>
    <property type="evidence" value="ECO:0007669"/>
    <property type="project" value="TreeGrafter"/>
</dbReference>
<dbReference type="Pfam" id="PF02136">
    <property type="entry name" value="NTF2"/>
    <property type="match status" value="1"/>
</dbReference>
<feature type="region of interest" description="Disordered" evidence="3">
    <location>
        <begin position="248"/>
        <end position="270"/>
    </location>
</feature>
<feature type="compositionally biased region" description="Polar residues" evidence="3">
    <location>
        <begin position="388"/>
        <end position="422"/>
    </location>
</feature>
<dbReference type="EMBL" id="CP093344">
    <property type="protein sequence ID" value="WOG89916.1"/>
    <property type="molecule type" value="Genomic_DNA"/>
</dbReference>
<evidence type="ECO:0000256" key="1">
    <source>
        <dbReference type="ARBA" id="ARBA00022884"/>
    </source>
</evidence>
<dbReference type="Gene3D" id="3.10.450.50">
    <property type="match status" value="1"/>
</dbReference>
<dbReference type="InterPro" id="IPR000504">
    <property type="entry name" value="RRM_dom"/>
</dbReference>
<evidence type="ECO:0000256" key="3">
    <source>
        <dbReference type="SAM" id="MobiDB-lite"/>
    </source>
</evidence>
<feature type="domain" description="NTF2" evidence="5">
    <location>
        <begin position="35"/>
        <end position="152"/>
    </location>
</feature>
<sequence length="422" mass="45731">MKLEAALESPALSVNEEVVAEVAQQLPDELSPKQVADAFVLQYYHILREYPDHVHKFYKDASIMSRLGSEGMMLSANTVQEIDDSILSSTYKEWEPDMKSVHAQESILGSVIVGVTGSLSDKYNTKRTFAQTFLLVPQETGGFYVRNDFMMFLDMNDEPTETVSVSEARSSVFDPTPKEALEILKKDGAPGSLKTKSEILVTKPVENAQEDDPKKISYASILAKEVSLSTSADVSSPPVTVLPKAARMAPSKASAPPTNGTSSVNGSLSAEGSFSSPTGIHIKNLVPDVTQEDLLKAVRKYGIVKPRSIRIREYSEDGYRYAFVEFESPISASRAVKDGEISIGGRKFEVQYKRLPNQGVNHGKSGTGGHSNDNSWGHALEGCGGSNDGESGKSNWRNSSQNQRHGGSSGAARQNGGSSIRM</sequence>
<dbReference type="InterPro" id="IPR002075">
    <property type="entry name" value="NTF2_dom"/>
</dbReference>
<dbReference type="PROSITE" id="PS50177">
    <property type="entry name" value="NTF2_DOMAIN"/>
    <property type="match status" value="1"/>
</dbReference>
<dbReference type="GO" id="GO:0005829">
    <property type="term" value="C:cytosol"/>
    <property type="evidence" value="ECO:0007669"/>
    <property type="project" value="TreeGrafter"/>
</dbReference>
<feature type="domain" description="RRM" evidence="4">
    <location>
        <begin position="278"/>
        <end position="355"/>
    </location>
</feature>
<feature type="region of interest" description="Disordered" evidence="3">
    <location>
        <begin position="355"/>
        <end position="422"/>
    </location>
</feature>
<evidence type="ECO:0000256" key="2">
    <source>
        <dbReference type="PROSITE-ProRule" id="PRU00176"/>
    </source>
</evidence>
<dbReference type="InterPro" id="IPR032710">
    <property type="entry name" value="NTF2-like_dom_sf"/>
</dbReference>
<protein>
    <recommendedName>
        <fullName evidence="8">NTF2 domain-containing protein</fullName>
    </recommendedName>
</protein>
<dbReference type="InterPro" id="IPR035979">
    <property type="entry name" value="RBD_domain_sf"/>
</dbReference>
<dbReference type="Gene3D" id="3.30.70.330">
    <property type="match status" value="1"/>
</dbReference>
<dbReference type="SMART" id="SM00360">
    <property type="entry name" value="RRM"/>
    <property type="match status" value="1"/>
</dbReference>
<dbReference type="SUPFAM" id="SSF54427">
    <property type="entry name" value="NTF2-like"/>
    <property type="match status" value="1"/>
</dbReference>
<name>A0AAF0WIC2_DAUCS</name>
<dbReference type="AlphaFoldDB" id="A0AAF0WIC2"/>
<dbReference type="PANTHER" id="PTHR10693">
    <property type="entry name" value="RAS GTPASE-ACTIVATING PROTEIN-BINDING PROTEIN"/>
    <property type="match status" value="1"/>
</dbReference>
<dbReference type="PANTHER" id="PTHR10693:SF70">
    <property type="entry name" value="NUCLEOTIDE-BINDING ALPHA-BETA PLAIT DOMAIN, NTF2-LIKE DOMAIN PROTEIN-RELATED"/>
    <property type="match status" value="1"/>
</dbReference>
<evidence type="ECO:0008006" key="8">
    <source>
        <dbReference type="Google" id="ProtNLM"/>
    </source>
</evidence>
<keyword evidence="1 2" id="KW-0694">RNA-binding</keyword>
<evidence type="ECO:0000259" key="4">
    <source>
        <dbReference type="PROSITE" id="PS50102"/>
    </source>
</evidence>
<dbReference type="PROSITE" id="PS50102">
    <property type="entry name" value="RRM"/>
    <property type="match status" value="1"/>
</dbReference>
<dbReference type="CDD" id="cd00780">
    <property type="entry name" value="NTF2"/>
    <property type="match status" value="1"/>
</dbReference>
<dbReference type="InterPro" id="IPR039539">
    <property type="entry name" value="Ras_GTPase_bind_prot"/>
</dbReference>
<proteinExistence type="predicted"/>
<dbReference type="CDD" id="cd00590">
    <property type="entry name" value="RRM_SF"/>
    <property type="match status" value="1"/>
</dbReference>
<dbReference type="Proteomes" id="UP000077755">
    <property type="component" value="Chromosome 2"/>
</dbReference>
<dbReference type="SUPFAM" id="SSF54928">
    <property type="entry name" value="RNA-binding domain, RBD"/>
    <property type="match status" value="1"/>
</dbReference>
<dbReference type="InterPro" id="IPR012677">
    <property type="entry name" value="Nucleotide-bd_a/b_plait_sf"/>
</dbReference>
<dbReference type="InterPro" id="IPR018222">
    <property type="entry name" value="Nuclear_transport_factor_2_euk"/>
</dbReference>